<evidence type="ECO:0000313" key="2">
    <source>
        <dbReference type="Proteomes" id="UP000286134"/>
    </source>
</evidence>
<organism evidence="1 2">
    <name type="scientific">Erysiphe neolycopersici</name>
    <dbReference type="NCBI Taxonomy" id="212602"/>
    <lineage>
        <taxon>Eukaryota</taxon>
        <taxon>Fungi</taxon>
        <taxon>Dikarya</taxon>
        <taxon>Ascomycota</taxon>
        <taxon>Pezizomycotina</taxon>
        <taxon>Leotiomycetes</taxon>
        <taxon>Erysiphales</taxon>
        <taxon>Erysiphaceae</taxon>
        <taxon>Erysiphe</taxon>
    </lineage>
</organism>
<dbReference type="EMBL" id="MCFK01006345">
    <property type="protein sequence ID" value="RKF59058.1"/>
    <property type="molecule type" value="Genomic_DNA"/>
</dbReference>
<keyword evidence="2" id="KW-1185">Reference proteome</keyword>
<name>A0A420HNN2_9PEZI</name>
<proteinExistence type="predicted"/>
<accession>A0A420HNN2</accession>
<gene>
    <name evidence="1" type="ORF">OnM2_063025</name>
</gene>
<comment type="caution">
    <text evidence="1">The sequence shown here is derived from an EMBL/GenBank/DDBJ whole genome shotgun (WGS) entry which is preliminary data.</text>
</comment>
<reference evidence="1 2" key="1">
    <citation type="journal article" date="2018" name="BMC Genomics">
        <title>Comparative genome analyses reveal sequence features reflecting distinct modes of host-adaptation between dicot and monocot powdery mildew.</title>
        <authorList>
            <person name="Wu Y."/>
            <person name="Ma X."/>
            <person name="Pan Z."/>
            <person name="Kale S.D."/>
            <person name="Song Y."/>
            <person name="King H."/>
            <person name="Zhang Q."/>
            <person name="Presley C."/>
            <person name="Deng X."/>
            <person name="Wei C.I."/>
            <person name="Xiao S."/>
        </authorList>
    </citation>
    <scope>NUCLEOTIDE SEQUENCE [LARGE SCALE GENOMIC DNA]</scope>
    <source>
        <strain evidence="1">UMSG2</strain>
    </source>
</reference>
<protein>
    <submittedName>
        <fullName evidence="1">Uncharacterized protein</fullName>
    </submittedName>
</protein>
<evidence type="ECO:0000313" key="1">
    <source>
        <dbReference type="EMBL" id="RKF59058.1"/>
    </source>
</evidence>
<sequence>MVNACRNVKECIRGSIDIETRIASKQTLSNQTHNLRHTATETALIPIKRYFVCKNVSCWSSKHPDQERSKATEEFKTKMRNRGTPFNFVKTRLYNTEFDGEHINNKENNENNEAQSIEVMIAEMI</sequence>
<dbReference type="Proteomes" id="UP000286134">
    <property type="component" value="Unassembled WGS sequence"/>
</dbReference>
<dbReference type="AlphaFoldDB" id="A0A420HNN2"/>